<dbReference type="OrthoDB" id="5556275at2759"/>
<reference evidence="3 4" key="1">
    <citation type="journal article" date="2016" name="Mol. Biol. Evol.">
        <title>Genome-Wide Survey of Gut Fungi (Harpellales) Reveals the First Horizontally Transferred Ubiquitin Gene from a Mosquito Host.</title>
        <authorList>
            <person name="Wang Y."/>
            <person name="White M.M."/>
            <person name="Kvist S."/>
            <person name="Moncalvo J.M."/>
        </authorList>
    </citation>
    <scope>NUCLEOTIDE SEQUENCE [LARGE SCALE GENOMIC DNA]</scope>
    <source>
        <strain evidence="3 4">ALG-7-W6</strain>
    </source>
</reference>
<dbReference type="GO" id="GO:0016251">
    <property type="term" value="F:RNA polymerase II general transcription initiation factor activity"/>
    <property type="evidence" value="ECO:0007669"/>
    <property type="project" value="TreeGrafter"/>
</dbReference>
<evidence type="ECO:0000256" key="1">
    <source>
        <dbReference type="ARBA" id="ARBA00023015"/>
    </source>
</evidence>
<name>A0A1R0GXY4_9FUNG</name>
<sequence>MSSVCVGCGSNLKLFYDVDSECCINCGTIAGANDFVSSVEITSMPDFNYRDQNLGNNVMNPHLLRWGWKNQAQIRKNTNNDLADLSNSGIRYLDSQYSFHELIKDVINPVARILNMMGSVERAMYLVKLSYEKRLSSGKYLKFGDEGKLVGLSCLFISSREKGDILELSTIATAAGIDLHNLGSIYKKVRHHLGINIENLKFSTICEKLSQIFFFKLGLEKRNPRNLISSESKTSNLNDKRGKNTCSKADLDSMIKIKLTPFFKKSFSDDGYKGVYRLASKILSLAEDSLIFVGKNTSFFVGSSIFLAIQFFHSKSSYKESELDLFQQSLLLKLTSKICGCSESTIKNNSKLIVDLIIKLGNQLEWYFGKIFDKKTVFIFAEKIIEMSLEMKQISILSKNQASSSTHDNFRPSIDHSIAKDFNLEEIKSFEMMSAEMVIEGSEVCSSKKIILPEKNTDFTKILGQKLSNKKSFHQYVCHENNLPNCFRELSDSGIFNGSLVTNDNYSFSKKNNRKTQNLDWERMENLGSVMEPKKFTEHASLRKFRIDIVSKYLLINDKIGRLRNEDDKIVLIKNPLFDSKSFIIDIHNSFLDNSDVSDERIIISLLILESTCSSSILSLPISALRDILLSEIRSSLSEPRDLNNPTVSEMDVPDSEILSYLKNN</sequence>
<dbReference type="GO" id="GO:0017025">
    <property type="term" value="F:TBP-class protein binding"/>
    <property type="evidence" value="ECO:0007669"/>
    <property type="project" value="TreeGrafter"/>
</dbReference>
<keyword evidence="1" id="KW-0805">Transcription regulation</keyword>
<organism evidence="3 4">
    <name type="scientific">Smittium mucronatum</name>
    <dbReference type="NCBI Taxonomy" id="133383"/>
    <lineage>
        <taxon>Eukaryota</taxon>
        <taxon>Fungi</taxon>
        <taxon>Fungi incertae sedis</taxon>
        <taxon>Zoopagomycota</taxon>
        <taxon>Kickxellomycotina</taxon>
        <taxon>Harpellomycetes</taxon>
        <taxon>Harpellales</taxon>
        <taxon>Legeriomycetaceae</taxon>
        <taxon>Smittium</taxon>
    </lineage>
</organism>
<gene>
    <name evidence="3" type="ORF">AYI68_g4183</name>
</gene>
<protein>
    <submittedName>
        <fullName evidence="3">Uncharacterized protein</fullName>
    </submittedName>
</protein>
<dbReference type="PANTHER" id="PTHR11618">
    <property type="entry name" value="TRANSCRIPTION INITIATION FACTOR IIB-RELATED"/>
    <property type="match status" value="1"/>
</dbReference>
<dbReference type="CDD" id="cd00043">
    <property type="entry name" value="CYCLIN_SF"/>
    <property type="match status" value="1"/>
</dbReference>
<keyword evidence="2" id="KW-0804">Transcription</keyword>
<dbReference type="EMBL" id="LSSL01002240">
    <property type="protein sequence ID" value="OLY81708.1"/>
    <property type="molecule type" value="Genomic_DNA"/>
</dbReference>
<dbReference type="PANTHER" id="PTHR11618:SF13">
    <property type="entry name" value="TRANSCRIPTION INITIATION FACTOR IIB"/>
    <property type="match status" value="1"/>
</dbReference>
<proteinExistence type="predicted"/>
<dbReference type="GO" id="GO:0070897">
    <property type="term" value="P:transcription preinitiation complex assembly"/>
    <property type="evidence" value="ECO:0007669"/>
    <property type="project" value="InterPro"/>
</dbReference>
<dbReference type="STRING" id="133383.A0A1R0GXY4"/>
<comment type="caution">
    <text evidence="3">The sequence shown here is derived from an EMBL/GenBank/DDBJ whole genome shotgun (WGS) entry which is preliminary data.</text>
</comment>
<dbReference type="GO" id="GO:0097550">
    <property type="term" value="C:transcription preinitiation complex"/>
    <property type="evidence" value="ECO:0007669"/>
    <property type="project" value="TreeGrafter"/>
</dbReference>
<dbReference type="InterPro" id="IPR000812">
    <property type="entry name" value="TFIIB"/>
</dbReference>
<dbReference type="Gene3D" id="1.10.472.170">
    <property type="match status" value="1"/>
</dbReference>
<dbReference type="Proteomes" id="UP000187455">
    <property type="component" value="Unassembled WGS sequence"/>
</dbReference>
<keyword evidence="4" id="KW-1185">Reference proteome</keyword>
<dbReference type="GO" id="GO:0006367">
    <property type="term" value="P:transcription initiation at RNA polymerase II promoter"/>
    <property type="evidence" value="ECO:0007669"/>
    <property type="project" value="TreeGrafter"/>
</dbReference>
<dbReference type="GO" id="GO:0005634">
    <property type="term" value="C:nucleus"/>
    <property type="evidence" value="ECO:0007669"/>
    <property type="project" value="TreeGrafter"/>
</dbReference>
<evidence type="ECO:0000313" key="3">
    <source>
        <dbReference type="EMBL" id="OLY81708.1"/>
    </source>
</evidence>
<evidence type="ECO:0000256" key="2">
    <source>
        <dbReference type="ARBA" id="ARBA00023163"/>
    </source>
</evidence>
<dbReference type="AlphaFoldDB" id="A0A1R0GXY4"/>
<accession>A0A1R0GXY4</accession>
<evidence type="ECO:0000313" key="4">
    <source>
        <dbReference type="Proteomes" id="UP000187455"/>
    </source>
</evidence>